<reference evidence="1 2" key="1">
    <citation type="journal article" date="2022" name="Hortic Res">
        <title>A haplotype resolved chromosomal level avocado genome allows analysis of novel avocado genes.</title>
        <authorList>
            <person name="Nath O."/>
            <person name="Fletcher S.J."/>
            <person name="Hayward A."/>
            <person name="Shaw L.M."/>
            <person name="Masouleh A.K."/>
            <person name="Furtado A."/>
            <person name="Henry R.J."/>
            <person name="Mitter N."/>
        </authorList>
    </citation>
    <scope>NUCLEOTIDE SEQUENCE [LARGE SCALE GENOMIC DNA]</scope>
    <source>
        <strain evidence="2">cv. Hass</strain>
    </source>
</reference>
<keyword evidence="2" id="KW-1185">Reference proteome</keyword>
<proteinExistence type="predicted"/>
<dbReference type="Proteomes" id="UP001234297">
    <property type="component" value="Chromosome 10"/>
</dbReference>
<dbReference type="EMBL" id="CM056818">
    <property type="protein sequence ID" value="KAJ8623134.1"/>
    <property type="molecule type" value="Genomic_DNA"/>
</dbReference>
<organism evidence="1 2">
    <name type="scientific">Persea americana</name>
    <name type="common">Avocado</name>
    <dbReference type="NCBI Taxonomy" id="3435"/>
    <lineage>
        <taxon>Eukaryota</taxon>
        <taxon>Viridiplantae</taxon>
        <taxon>Streptophyta</taxon>
        <taxon>Embryophyta</taxon>
        <taxon>Tracheophyta</taxon>
        <taxon>Spermatophyta</taxon>
        <taxon>Magnoliopsida</taxon>
        <taxon>Magnoliidae</taxon>
        <taxon>Laurales</taxon>
        <taxon>Lauraceae</taxon>
        <taxon>Persea</taxon>
    </lineage>
</organism>
<evidence type="ECO:0000313" key="2">
    <source>
        <dbReference type="Proteomes" id="UP001234297"/>
    </source>
</evidence>
<comment type="caution">
    <text evidence="1">The sequence shown here is derived from an EMBL/GenBank/DDBJ whole genome shotgun (WGS) entry which is preliminary data.</text>
</comment>
<evidence type="ECO:0000313" key="1">
    <source>
        <dbReference type="EMBL" id="KAJ8623134.1"/>
    </source>
</evidence>
<accession>A0ACC2KPK9</accession>
<name>A0ACC2KPK9_PERAE</name>
<gene>
    <name evidence="1" type="ORF">MRB53_031663</name>
</gene>
<sequence>MDRVRTRSPAYVSQNSISSSSGASPVMSPVLRHARTGSSVGTNFRRAQNNAAKAAAQRLARVMSHQSPDDDDEDDDDEIMVSYSATSAGAGIRAGRPARSPSPKAPARSPSPALGRNSIEHTASIRMTSAAKLSVAAKPTSIVPPSKSFIRPQTIVPSPEPPTENERDRRFSPSIDVGNVNGRETGYHRFTASTSSLQDELDMLQEENERMLEKLRLAEERCEEEETRARLLEKQVASLGEGVSLEARLINRKEAALQQREAALKAAAEATRNEEVATLRMEIESARNEAAFALERLQETGLEIKSLRAMSQRMILTKEEMEEVVLKRCWLARYWKLCVQYGIHAEIAGSKLDYWSSLAPLPLEIVLSSGQKAKEEDSIGDPEERDKVLSDVNDLAGEGNIENMLLVEKGLRELALLKVEDAVAIAMTQQRRSNLDTKLQNEGQNSVEAFELSKEECEDVLFKQAWLTCFWRRAKINGLYPDIVDERLQFWINHSTRSPTSQDSVEAERGLHELRKLGIESPLWEASH</sequence>
<protein>
    <submittedName>
        <fullName evidence="1">Uncharacterized protein</fullName>
    </submittedName>
</protein>